<accession>A0AAV9AAW9</accession>
<keyword evidence="1" id="KW-1133">Transmembrane helix</keyword>
<organism evidence="2 3">
    <name type="scientific">Acorus gramineus</name>
    <name type="common">Dwarf sweet flag</name>
    <dbReference type="NCBI Taxonomy" id="55184"/>
    <lineage>
        <taxon>Eukaryota</taxon>
        <taxon>Viridiplantae</taxon>
        <taxon>Streptophyta</taxon>
        <taxon>Embryophyta</taxon>
        <taxon>Tracheophyta</taxon>
        <taxon>Spermatophyta</taxon>
        <taxon>Magnoliopsida</taxon>
        <taxon>Liliopsida</taxon>
        <taxon>Acoraceae</taxon>
        <taxon>Acorus</taxon>
    </lineage>
</organism>
<evidence type="ECO:0008006" key="4">
    <source>
        <dbReference type="Google" id="ProtNLM"/>
    </source>
</evidence>
<dbReference type="AlphaFoldDB" id="A0AAV9AAW9"/>
<evidence type="ECO:0000313" key="2">
    <source>
        <dbReference type="EMBL" id="KAK1261359.1"/>
    </source>
</evidence>
<keyword evidence="1" id="KW-0472">Membrane</keyword>
<dbReference type="EMBL" id="JAUJYN010000010">
    <property type="protein sequence ID" value="KAK1261359.1"/>
    <property type="molecule type" value="Genomic_DNA"/>
</dbReference>
<reference evidence="2" key="2">
    <citation type="submission" date="2023-06" db="EMBL/GenBank/DDBJ databases">
        <authorList>
            <person name="Ma L."/>
            <person name="Liu K.-W."/>
            <person name="Li Z."/>
            <person name="Hsiao Y.-Y."/>
            <person name="Qi Y."/>
            <person name="Fu T."/>
            <person name="Tang G."/>
            <person name="Zhang D."/>
            <person name="Sun W.-H."/>
            <person name="Liu D.-K."/>
            <person name="Li Y."/>
            <person name="Chen G.-Z."/>
            <person name="Liu X.-D."/>
            <person name="Liao X.-Y."/>
            <person name="Jiang Y.-T."/>
            <person name="Yu X."/>
            <person name="Hao Y."/>
            <person name="Huang J."/>
            <person name="Zhao X.-W."/>
            <person name="Ke S."/>
            <person name="Chen Y.-Y."/>
            <person name="Wu W.-L."/>
            <person name="Hsu J.-L."/>
            <person name="Lin Y.-F."/>
            <person name="Huang M.-D."/>
            <person name="Li C.-Y."/>
            <person name="Huang L."/>
            <person name="Wang Z.-W."/>
            <person name="Zhao X."/>
            <person name="Zhong W.-Y."/>
            <person name="Peng D.-H."/>
            <person name="Ahmad S."/>
            <person name="Lan S."/>
            <person name="Zhang J.-S."/>
            <person name="Tsai W.-C."/>
            <person name="Van De Peer Y."/>
            <person name="Liu Z.-J."/>
        </authorList>
    </citation>
    <scope>NUCLEOTIDE SEQUENCE</scope>
    <source>
        <strain evidence="2">SCP</strain>
        <tissue evidence="2">Leaves</tissue>
    </source>
</reference>
<protein>
    <recommendedName>
        <fullName evidence="4">Reverse transcriptase</fullName>
    </recommendedName>
</protein>
<keyword evidence="3" id="KW-1185">Reference proteome</keyword>
<name>A0AAV9AAW9_ACOGR</name>
<evidence type="ECO:0000256" key="1">
    <source>
        <dbReference type="SAM" id="Phobius"/>
    </source>
</evidence>
<feature type="transmembrane region" description="Helical" evidence="1">
    <location>
        <begin position="323"/>
        <end position="343"/>
    </location>
</feature>
<proteinExistence type="predicted"/>
<evidence type="ECO:0000313" key="3">
    <source>
        <dbReference type="Proteomes" id="UP001179952"/>
    </source>
</evidence>
<keyword evidence="1" id="KW-0812">Transmembrane</keyword>
<dbReference type="Proteomes" id="UP001179952">
    <property type="component" value="Unassembled WGS sequence"/>
</dbReference>
<gene>
    <name evidence="2" type="ORF">QJS04_geneDACA011529</name>
</gene>
<comment type="caution">
    <text evidence="2">The sequence shown here is derived from an EMBL/GenBank/DDBJ whole genome shotgun (WGS) entry which is preliminary data.</text>
</comment>
<sequence length="409" mass="47012">MMGNSSWFSIFSEAYVHYLPESLSDHATLKMCAEPPLQTYPKPFKFFNAWLEHESFMTTLECAWGFEIEGSATFKLAKKLQHVKQVLKVWNLQQFGIVQDKLREDKARLHALPTALLLDPLDQVLIIDKSRARRIYAHSMHCEEEVMRQKTWLNWLQNGDRCTKFFYAQFAARKSNNTLRKVVLPNGEEVVGERRVQLVTIEYYQNLANKESFQPKCWEVDKLDLIAVVQEFFTNRKLLGQLNTSFIALIPKCSNANSLDLFQPISLCGSRLRKGIRRILSDFPTLPGLELNSGKSSVFCGRWEDLHQHFSSELGIPCGTFPVTYLGLSLFIGALTSSLYLPLVDKLRKRLQYWNGHMLSLAARLELAKTEEGGPGLKRIGEWSKVALGVRFWDIASRTESLRTKWVSR</sequence>
<dbReference type="PANTHER" id="PTHR33116">
    <property type="entry name" value="REVERSE TRANSCRIPTASE ZINC-BINDING DOMAIN-CONTAINING PROTEIN-RELATED-RELATED"/>
    <property type="match status" value="1"/>
</dbReference>
<dbReference type="PANTHER" id="PTHR33116:SF78">
    <property type="entry name" value="OS12G0587133 PROTEIN"/>
    <property type="match status" value="1"/>
</dbReference>
<reference evidence="2" key="1">
    <citation type="journal article" date="2023" name="Nat. Commun.">
        <title>Diploid and tetraploid genomes of Acorus and the evolution of monocots.</title>
        <authorList>
            <person name="Ma L."/>
            <person name="Liu K.W."/>
            <person name="Li Z."/>
            <person name="Hsiao Y.Y."/>
            <person name="Qi Y."/>
            <person name="Fu T."/>
            <person name="Tang G.D."/>
            <person name="Zhang D."/>
            <person name="Sun W.H."/>
            <person name="Liu D.K."/>
            <person name="Li Y."/>
            <person name="Chen G.Z."/>
            <person name="Liu X.D."/>
            <person name="Liao X.Y."/>
            <person name="Jiang Y.T."/>
            <person name="Yu X."/>
            <person name="Hao Y."/>
            <person name="Huang J."/>
            <person name="Zhao X.W."/>
            <person name="Ke S."/>
            <person name="Chen Y.Y."/>
            <person name="Wu W.L."/>
            <person name="Hsu J.L."/>
            <person name="Lin Y.F."/>
            <person name="Huang M.D."/>
            <person name="Li C.Y."/>
            <person name="Huang L."/>
            <person name="Wang Z.W."/>
            <person name="Zhao X."/>
            <person name="Zhong W.Y."/>
            <person name="Peng D.H."/>
            <person name="Ahmad S."/>
            <person name="Lan S."/>
            <person name="Zhang J.S."/>
            <person name="Tsai W.C."/>
            <person name="Van de Peer Y."/>
            <person name="Liu Z.J."/>
        </authorList>
    </citation>
    <scope>NUCLEOTIDE SEQUENCE</scope>
    <source>
        <strain evidence="2">SCP</strain>
    </source>
</reference>